<proteinExistence type="inferred from homology"/>
<dbReference type="EnsemblMetazoa" id="PHUM370260-RA">
    <property type="protein sequence ID" value="PHUM370260-PA"/>
    <property type="gene ID" value="PHUM370260"/>
</dbReference>
<sequence length="217" mass="24670">MFRKLAFLNKIDNYLFSQHDSYLQFAKKAYTISDRNFLPHWDQKQFFHVNLPRNKDVRSIEKRRDAQKSAKNNYRVEESINIDQSRSDLYPSVDLPNSLFDGIPYRDLPVISVRATRNNTIMNVSVKDMNKFFRSCGMEGYKNTRKGTNVAAQATGYSVAMRAAKLGIKIARVTISGIGPGRSSALKGLQLGGMKIVSITDQTKDTTAGRPKKQRRI</sequence>
<dbReference type="GO" id="GO:0003735">
    <property type="term" value="F:structural constituent of ribosome"/>
    <property type="evidence" value="ECO:0007669"/>
    <property type="project" value="InterPro"/>
</dbReference>
<organism>
    <name type="scientific">Pediculus humanus subsp. corporis</name>
    <name type="common">Body louse</name>
    <dbReference type="NCBI Taxonomy" id="121224"/>
    <lineage>
        <taxon>Eukaryota</taxon>
        <taxon>Metazoa</taxon>
        <taxon>Ecdysozoa</taxon>
        <taxon>Arthropoda</taxon>
        <taxon>Hexapoda</taxon>
        <taxon>Insecta</taxon>
        <taxon>Pterygota</taxon>
        <taxon>Neoptera</taxon>
        <taxon>Paraneoptera</taxon>
        <taxon>Psocodea</taxon>
        <taxon>Troctomorpha</taxon>
        <taxon>Phthiraptera</taxon>
        <taxon>Anoplura</taxon>
        <taxon>Pediculidae</taxon>
        <taxon>Pediculus</taxon>
    </lineage>
</organism>
<gene>
    <name evidence="5" type="primary">8233589</name>
    <name evidence="4" type="ORF">Phum_PHUM370260</name>
</gene>
<dbReference type="GeneID" id="8233589"/>
<evidence type="ECO:0000256" key="2">
    <source>
        <dbReference type="ARBA" id="ARBA00022980"/>
    </source>
</evidence>
<dbReference type="PANTHER" id="PTHR11759">
    <property type="entry name" value="40S RIBOSOMAL PROTEIN S14/30S RIBOSOMAL PROTEIN S11"/>
    <property type="match status" value="1"/>
</dbReference>
<evidence type="ECO:0000313" key="6">
    <source>
        <dbReference type="Proteomes" id="UP000009046"/>
    </source>
</evidence>
<dbReference type="RefSeq" id="XP_002428208.1">
    <property type="nucleotide sequence ID" value="XM_002428163.1"/>
</dbReference>
<dbReference type="CTD" id="8233589"/>
<dbReference type="STRING" id="121224.E0VQ14"/>
<dbReference type="VEuPathDB" id="VectorBase:PHUM370260"/>
<dbReference type="InterPro" id="IPR036967">
    <property type="entry name" value="Ribosomal_uS11_sf"/>
</dbReference>
<dbReference type="Gene3D" id="3.30.420.80">
    <property type="entry name" value="Ribosomal protein S11"/>
    <property type="match status" value="1"/>
</dbReference>
<keyword evidence="3" id="KW-0687">Ribonucleoprotein</keyword>
<evidence type="ECO:0000313" key="4">
    <source>
        <dbReference type="EMBL" id="EEB15470.1"/>
    </source>
</evidence>
<dbReference type="AlphaFoldDB" id="E0VQ14"/>
<dbReference type="Pfam" id="PF00411">
    <property type="entry name" value="Ribosomal_S11"/>
    <property type="match status" value="1"/>
</dbReference>
<name>E0VQ14_PEDHC</name>
<dbReference type="OrthoDB" id="1654884at2759"/>
<reference evidence="4" key="2">
    <citation type="submission" date="2007-04" db="EMBL/GenBank/DDBJ databases">
        <title>The genome of the human body louse.</title>
        <authorList>
            <consortium name="The Human Body Louse Genome Consortium"/>
            <person name="Kirkness E."/>
            <person name="Walenz B."/>
            <person name="Hass B."/>
            <person name="Bruggner R."/>
            <person name="Strausberg R."/>
        </authorList>
    </citation>
    <scope>NUCLEOTIDE SEQUENCE</scope>
    <source>
        <strain evidence="4">USDA</strain>
    </source>
</reference>
<keyword evidence="6" id="KW-1185">Reference proteome</keyword>
<protein>
    <submittedName>
        <fullName evidence="4">Mitochondrial 28S ribosomal protein S11, putative</fullName>
    </submittedName>
</protein>
<keyword evidence="2 4" id="KW-0689">Ribosomal protein</keyword>
<evidence type="ECO:0000256" key="1">
    <source>
        <dbReference type="ARBA" id="ARBA00006194"/>
    </source>
</evidence>
<dbReference type="EMBL" id="AAZO01004311">
    <property type="status" value="NOT_ANNOTATED_CDS"/>
    <property type="molecule type" value="Genomic_DNA"/>
</dbReference>
<accession>E0VQ14</accession>
<dbReference type="eggNOG" id="KOG0408">
    <property type="taxonomic scope" value="Eukaryota"/>
</dbReference>
<dbReference type="GO" id="GO:0006412">
    <property type="term" value="P:translation"/>
    <property type="evidence" value="ECO:0007669"/>
    <property type="project" value="InterPro"/>
</dbReference>
<reference evidence="4" key="1">
    <citation type="submission" date="2007-04" db="EMBL/GenBank/DDBJ databases">
        <title>Annotation of Pediculus humanus corporis strain USDA.</title>
        <authorList>
            <person name="Kirkness E."/>
            <person name="Hannick L."/>
            <person name="Hass B."/>
            <person name="Bruggner R."/>
            <person name="Lawson D."/>
            <person name="Bidwell S."/>
            <person name="Joardar V."/>
            <person name="Caler E."/>
            <person name="Walenz B."/>
            <person name="Inman J."/>
            <person name="Schobel S."/>
            <person name="Galinsky K."/>
            <person name="Amedeo P."/>
            <person name="Strausberg R."/>
        </authorList>
    </citation>
    <scope>NUCLEOTIDE SEQUENCE</scope>
    <source>
        <strain evidence="4">USDA</strain>
    </source>
</reference>
<dbReference type="GO" id="GO:1990904">
    <property type="term" value="C:ribonucleoprotein complex"/>
    <property type="evidence" value="ECO:0007669"/>
    <property type="project" value="UniProtKB-KW"/>
</dbReference>
<dbReference type="HAMAP" id="MF_01310">
    <property type="entry name" value="Ribosomal_uS11"/>
    <property type="match status" value="1"/>
</dbReference>
<dbReference type="FunCoup" id="E0VQ14">
    <property type="interactions" value="389"/>
</dbReference>
<comment type="similarity">
    <text evidence="1">Belongs to the universal ribosomal protein uS11 family.</text>
</comment>
<dbReference type="InterPro" id="IPR001971">
    <property type="entry name" value="Ribosomal_uS11"/>
</dbReference>
<dbReference type="HOGENOM" id="CLU_072439_1_1_1"/>
<dbReference type="EMBL" id="DS235389">
    <property type="protein sequence ID" value="EEB15470.1"/>
    <property type="molecule type" value="Genomic_DNA"/>
</dbReference>
<dbReference type="Proteomes" id="UP000009046">
    <property type="component" value="Unassembled WGS sequence"/>
</dbReference>
<reference evidence="5" key="3">
    <citation type="submission" date="2020-05" db="UniProtKB">
        <authorList>
            <consortium name="EnsemblMetazoa"/>
        </authorList>
    </citation>
    <scope>IDENTIFICATION</scope>
    <source>
        <strain evidence="5">USDA</strain>
    </source>
</reference>
<dbReference type="KEGG" id="phu:Phum_PHUM370260"/>
<dbReference type="InParanoid" id="E0VQ14"/>
<evidence type="ECO:0000256" key="3">
    <source>
        <dbReference type="ARBA" id="ARBA00023274"/>
    </source>
</evidence>
<dbReference type="GO" id="GO:0005840">
    <property type="term" value="C:ribosome"/>
    <property type="evidence" value="ECO:0007669"/>
    <property type="project" value="UniProtKB-KW"/>
</dbReference>
<dbReference type="SUPFAM" id="SSF53137">
    <property type="entry name" value="Translational machinery components"/>
    <property type="match status" value="1"/>
</dbReference>
<evidence type="ECO:0000313" key="5">
    <source>
        <dbReference type="EnsemblMetazoa" id="PHUM370260-PA"/>
    </source>
</evidence>